<dbReference type="Pfam" id="PF13649">
    <property type="entry name" value="Methyltransf_25"/>
    <property type="match status" value="1"/>
</dbReference>
<accession>A0AAJ0FH33</accession>
<comment type="similarity">
    <text evidence="1">Belongs to the methyltransferase superfamily. LaeA methyltransferase family.</text>
</comment>
<keyword evidence="3" id="KW-0808">Transferase</keyword>
<reference evidence="3" key="1">
    <citation type="submission" date="2023-06" db="EMBL/GenBank/DDBJ databases">
        <title>Genome-scale phylogeny and comparative genomics of the fungal order Sordariales.</title>
        <authorList>
            <consortium name="Lawrence Berkeley National Laboratory"/>
            <person name="Hensen N."/>
            <person name="Bonometti L."/>
            <person name="Westerberg I."/>
            <person name="Brannstrom I.O."/>
            <person name="Guillou S."/>
            <person name="Cros-Aarteil S."/>
            <person name="Calhoun S."/>
            <person name="Haridas S."/>
            <person name="Kuo A."/>
            <person name="Mondo S."/>
            <person name="Pangilinan J."/>
            <person name="Riley R."/>
            <person name="Labutti K."/>
            <person name="Andreopoulos B."/>
            <person name="Lipzen A."/>
            <person name="Chen C."/>
            <person name="Yanf M."/>
            <person name="Daum C."/>
            <person name="Ng V."/>
            <person name="Clum A."/>
            <person name="Steindorff A."/>
            <person name="Ohm R."/>
            <person name="Martin F."/>
            <person name="Silar P."/>
            <person name="Natvig D."/>
            <person name="Lalanne C."/>
            <person name="Gautier V."/>
            <person name="Ament-Velasquez S.L."/>
            <person name="Kruys A."/>
            <person name="Hutchinson M.I."/>
            <person name="Powell A.J."/>
            <person name="Barry K."/>
            <person name="Miller A.N."/>
            <person name="Grigoriev I.V."/>
            <person name="Debuchy R."/>
            <person name="Gladieux P."/>
            <person name="Thoren M.H."/>
            <person name="Johannesson H."/>
        </authorList>
    </citation>
    <scope>NUCLEOTIDE SEQUENCE</scope>
    <source>
        <strain evidence="3">8032-3</strain>
    </source>
</reference>
<gene>
    <name evidence="3" type="ORF">QBC33DRAFT_539715</name>
</gene>
<dbReference type="GO" id="GO:0032259">
    <property type="term" value="P:methylation"/>
    <property type="evidence" value="ECO:0007669"/>
    <property type="project" value="UniProtKB-KW"/>
</dbReference>
<name>A0AAJ0FH33_9PEZI</name>
<dbReference type="Gene3D" id="3.40.50.150">
    <property type="entry name" value="Vaccinia Virus protein VP39"/>
    <property type="match status" value="1"/>
</dbReference>
<keyword evidence="4" id="KW-1185">Reference proteome</keyword>
<dbReference type="InterPro" id="IPR041698">
    <property type="entry name" value="Methyltransf_25"/>
</dbReference>
<feature type="domain" description="Methyltransferase" evidence="2">
    <location>
        <begin position="61"/>
        <end position="172"/>
    </location>
</feature>
<proteinExistence type="inferred from homology"/>
<dbReference type="GO" id="GO:0008168">
    <property type="term" value="F:methyltransferase activity"/>
    <property type="evidence" value="ECO:0007669"/>
    <property type="project" value="UniProtKB-KW"/>
</dbReference>
<evidence type="ECO:0000313" key="4">
    <source>
        <dbReference type="Proteomes" id="UP001244011"/>
    </source>
</evidence>
<dbReference type="GeneID" id="85311192"/>
<dbReference type="InterPro" id="IPR029063">
    <property type="entry name" value="SAM-dependent_MTases_sf"/>
</dbReference>
<evidence type="ECO:0000259" key="2">
    <source>
        <dbReference type="Pfam" id="PF13649"/>
    </source>
</evidence>
<dbReference type="EMBL" id="MU839009">
    <property type="protein sequence ID" value="KAK1767262.1"/>
    <property type="molecule type" value="Genomic_DNA"/>
</dbReference>
<comment type="caution">
    <text evidence="3">The sequence shown here is derived from an EMBL/GenBank/DDBJ whole genome shotgun (WGS) entry which is preliminary data.</text>
</comment>
<sequence length="312" mass="33207">MNSPSSLPVVINLTDNNEMAGNETTNYKQGYSKSTLSSHASRTVESDAAFLLPHIKPSDKILDVGCGPGTITGGLARHAPEGSVVGVDLSQSVLDDARRHLDELRGAAAAAADGNGGLGEVSFQVADVLAGLPFADGTFDVVYSSQLFPHLPPPDVPLRAMREMRRVLRPGGVLACRDVAEIHWYPRRLGLDRLHGRRLLRGVGAPDFPGPTMPALLRAAGFDVDGDGGGGAEGGGARIGAGTTVYSGPEGRRFLAEGLLGRLEEGDPYRRSWVEAGISESEVEETRAALREWVETEDAWYVAVQSEILAWK</sequence>
<evidence type="ECO:0000256" key="1">
    <source>
        <dbReference type="ARBA" id="ARBA00038158"/>
    </source>
</evidence>
<organism evidence="3 4">
    <name type="scientific">Phialemonium atrogriseum</name>
    <dbReference type="NCBI Taxonomy" id="1093897"/>
    <lineage>
        <taxon>Eukaryota</taxon>
        <taxon>Fungi</taxon>
        <taxon>Dikarya</taxon>
        <taxon>Ascomycota</taxon>
        <taxon>Pezizomycotina</taxon>
        <taxon>Sordariomycetes</taxon>
        <taxon>Sordariomycetidae</taxon>
        <taxon>Cephalothecales</taxon>
        <taxon>Cephalothecaceae</taxon>
        <taxon>Phialemonium</taxon>
    </lineage>
</organism>
<dbReference type="PANTHER" id="PTHR43591">
    <property type="entry name" value="METHYLTRANSFERASE"/>
    <property type="match status" value="1"/>
</dbReference>
<keyword evidence="3" id="KW-0489">Methyltransferase</keyword>
<dbReference type="CDD" id="cd02440">
    <property type="entry name" value="AdoMet_MTases"/>
    <property type="match status" value="1"/>
</dbReference>
<dbReference type="SUPFAM" id="SSF53335">
    <property type="entry name" value="S-adenosyl-L-methionine-dependent methyltransferases"/>
    <property type="match status" value="1"/>
</dbReference>
<protein>
    <submittedName>
        <fullName evidence="3">S-adenosyl-L-methionine-dependent methyltransferase</fullName>
    </submittedName>
</protein>
<dbReference type="RefSeq" id="XP_060283475.1">
    <property type="nucleotide sequence ID" value="XM_060428005.1"/>
</dbReference>
<dbReference type="AlphaFoldDB" id="A0AAJ0FH33"/>
<dbReference type="Proteomes" id="UP001244011">
    <property type="component" value="Unassembled WGS sequence"/>
</dbReference>
<evidence type="ECO:0000313" key="3">
    <source>
        <dbReference type="EMBL" id="KAK1767262.1"/>
    </source>
</evidence>
<dbReference type="PANTHER" id="PTHR43591:SF24">
    <property type="entry name" value="2-METHOXY-6-POLYPRENYL-1,4-BENZOQUINOL METHYLASE, MITOCHONDRIAL"/>
    <property type="match status" value="1"/>
</dbReference>